<proteinExistence type="predicted"/>
<accession>A0ABN9XFC8</accession>
<gene>
    <name evidence="1" type="ORF">PCOR1329_LOCUS75030</name>
</gene>
<evidence type="ECO:0000313" key="1">
    <source>
        <dbReference type="EMBL" id="CAK0896602.1"/>
    </source>
</evidence>
<feature type="non-terminal residue" evidence="1">
    <location>
        <position position="199"/>
    </location>
</feature>
<organism evidence="1 2">
    <name type="scientific">Prorocentrum cordatum</name>
    <dbReference type="NCBI Taxonomy" id="2364126"/>
    <lineage>
        <taxon>Eukaryota</taxon>
        <taxon>Sar</taxon>
        <taxon>Alveolata</taxon>
        <taxon>Dinophyceae</taxon>
        <taxon>Prorocentrales</taxon>
        <taxon>Prorocentraceae</taxon>
        <taxon>Prorocentrum</taxon>
    </lineage>
</organism>
<reference evidence="1" key="1">
    <citation type="submission" date="2023-10" db="EMBL/GenBank/DDBJ databases">
        <authorList>
            <person name="Chen Y."/>
            <person name="Shah S."/>
            <person name="Dougan E. K."/>
            <person name="Thang M."/>
            <person name="Chan C."/>
        </authorList>
    </citation>
    <scope>NUCLEOTIDE SEQUENCE [LARGE SCALE GENOMIC DNA]</scope>
</reference>
<keyword evidence="2" id="KW-1185">Reference proteome</keyword>
<dbReference type="EMBL" id="CAUYUJ010020213">
    <property type="protein sequence ID" value="CAK0896602.1"/>
    <property type="molecule type" value="Genomic_DNA"/>
</dbReference>
<dbReference type="Proteomes" id="UP001189429">
    <property type="component" value="Unassembled WGS sequence"/>
</dbReference>
<comment type="caution">
    <text evidence="1">The sequence shown here is derived from an EMBL/GenBank/DDBJ whole genome shotgun (WGS) entry which is preliminary data.</text>
</comment>
<feature type="non-terminal residue" evidence="1">
    <location>
        <position position="1"/>
    </location>
</feature>
<sequence length="199" mass="22499">AHSGSPVELVVDPELRDMSTQVRAVDLGLGDKRFQGKDAQMILAITCKLLLSLDMQVRGLRSIMLDCTQLPTNHDYVQQGYAETKKWNEKFQKLKDDGFPRRSRLAAAGKQSDLETVEKYCPEERKVGQLLETVKFVRLKKMHDSELRRLEVNVREPSDSYEIYMIMKADMLTITGSAALTGIAPPGDLNQKIQGFINK</sequence>
<evidence type="ECO:0000313" key="2">
    <source>
        <dbReference type="Proteomes" id="UP001189429"/>
    </source>
</evidence>
<protein>
    <submittedName>
        <fullName evidence="1">Uncharacterized protein</fullName>
    </submittedName>
</protein>
<name>A0ABN9XFC8_9DINO</name>